<accession>A0AAJ0LEM0</accession>
<evidence type="ECO:0000259" key="2">
    <source>
        <dbReference type="PROSITE" id="PS50995"/>
    </source>
</evidence>
<dbReference type="SUPFAM" id="SSF46785">
    <property type="entry name" value="Winged helix' DNA-binding domain"/>
    <property type="match status" value="1"/>
</dbReference>
<evidence type="ECO:0000313" key="3">
    <source>
        <dbReference type="EMBL" id="KRK92271.1"/>
    </source>
</evidence>
<dbReference type="Proteomes" id="UP000050828">
    <property type="component" value="Unassembled WGS sequence"/>
</dbReference>
<protein>
    <submittedName>
        <fullName evidence="3">MarR family protein</fullName>
    </submittedName>
</protein>
<dbReference type="SMART" id="SM00347">
    <property type="entry name" value="HTH_MARR"/>
    <property type="match status" value="1"/>
</dbReference>
<sequence>MQWNLKEISCLQSLTRLLYNTIIKLLYTIKGGFTVRSTLATFNQLNLLYQEQKKHWALRLNLKLAQVNILMAIEPDQERISHAELTTLTKLDASTLSRQLNTMAQEGLLTKVTGADPRQRVYALTPTAKTALSTLQQLQTELENHIQQNWSTDEQQLLKILLNRYYQSFNRPLK</sequence>
<dbReference type="AlphaFoldDB" id="A0AAJ0LEM0"/>
<reference evidence="3 4" key="1">
    <citation type="journal article" date="2015" name="Genome Announc.">
        <title>Expanding the biotechnology potential of lactobacilli through comparative genomics of 213 strains and associated genera.</title>
        <authorList>
            <person name="Sun Z."/>
            <person name="Harris H.M."/>
            <person name="McCann A."/>
            <person name="Guo C."/>
            <person name="Argimon S."/>
            <person name="Zhang W."/>
            <person name="Yang X."/>
            <person name="Jeffery I.B."/>
            <person name="Cooney J.C."/>
            <person name="Kagawa T.F."/>
            <person name="Liu W."/>
            <person name="Song Y."/>
            <person name="Salvetti E."/>
            <person name="Wrobel A."/>
            <person name="Rasinkangas P."/>
            <person name="Parkhill J."/>
            <person name="Rea M.C."/>
            <person name="O'Sullivan O."/>
            <person name="Ritari J."/>
            <person name="Douillard F.P."/>
            <person name="Paul Ross R."/>
            <person name="Yang R."/>
            <person name="Briner A.E."/>
            <person name="Felis G.E."/>
            <person name="de Vos W.M."/>
            <person name="Barrangou R."/>
            <person name="Klaenhammer T.R."/>
            <person name="Caufield P.W."/>
            <person name="Cui Y."/>
            <person name="Zhang H."/>
            <person name="O'Toole P.W."/>
        </authorList>
    </citation>
    <scope>NUCLEOTIDE SEQUENCE [LARGE SCALE GENOMIC DNA]</scope>
    <source>
        <strain evidence="3 4">DSM 20019</strain>
    </source>
</reference>
<feature type="coiled-coil region" evidence="1">
    <location>
        <begin position="128"/>
        <end position="155"/>
    </location>
</feature>
<comment type="caution">
    <text evidence="3">The sequence shown here is derived from an EMBL/GenBank/DDBJ whole genome shotgun (WGS) entry which is preliminary data.</text>
</comment>
<dbReference type="EMBL" id="AZDL01000029">
    <property type="protein sequence ID" value="KRK92271.1"/>
    <property type="molecule type" value="Genomic_DNA"/>
</dbReference>
<keyword evidence="1" id="KW-0175">Coiled coil</keyword>
<dbReference type="Gene3D" id="1.10.10.10">
    <property type="entry name" value="Winged helix-like DNA-binding domain superfamily/Winged helix DNA-binding domain"/>
    <property type="match status" value="1"/>
</dbReference>
<name>A0AAJ0LEM0_LATCU</name>
<dbReference type="GO" id="GO:0003700">
    <property type="term" value="F:DNA-binding transcription factor activity"/>
    <property type="evidence" value="ECO:0007669"/>
    <property type="project" value="InterPro"/>
</dbReference>
<dbReference type="PROSITE" id="PS50995">
    <property type="entry name" value="HTH_MARR_2"/>
    <property type="match status" value="1"/>
</dbReference>
<evidence type="ECO:0000313" key="4">
    <source>
        <dbReference type="Proteomes" id="UP000050828"/>
    </source>
</evidence>
<dbReference type="InterPro" id="IPR036388">
    <property type="entry name" value="WH-like_DNA-bd_sf"/>
</dbReference>
<dbReference type="Pfam" id="PF12802">
    <property type="entry name" value="MarR_2"/>
    <property type="match status" value="1"/>
</dbReference>
<proteinExistence type="predicted"/>
<evidence type="ECO:0000256" key="1">
    <source>
        <dbReference type="SAM" id="Coils"/>
    </source>
</evidence>
<feature type="domain" description="HTH marR-type" evidence="2">
    <location>
        <begin position="11"/>
        <end position="167"/>
    </location>
</feature>
<organism evidence="3 4">
    <name type="scientific">Latilactobacillus curvatus JCM 1096 = DSM 20019</name>
    <dbReference type="NCBI Taxonomy" id="1293592"/>
    <lineage>
        <taxon>Bacteria</taxon>
        <taxon>Bacillati</taxon>
        <taxon>Bacillota</taxon>
        <taxon>Bacilli</taxon>
        <taxon>Lactobacillales</taxon>
        <taxon>Lactobacillaceae</taxon>
        <taxon>Latilactobacillus</taxon>
    </lineage>
</organism>
<dbReference type="InterPro" id="IPR036390">
    <property type="entry name" value="WH_DNA-bd_sf"/>
</dbReference>
<dbReference type="InterPro" id="IPR000835">
    <property type="entry name" value="HTH_MarR-typ"/>
</dbReference>
<gene>
    <name evidence="3" type="ORF">FC08_GL000822</name>
</gene>